<dbReference type="Gene3D" id="3.40.50.150">
    <property type="entry name" value="Vaccinia Virus protein VP39"/>
    <property type="match status" value="1"/>
</dbReference>
<organism evidence="1">
    <name type="scientific">Vibrio tasmaniensis</name>
    <dbReference type="NCBI Taxonomy" id="212663"/>
    <lineage>
        <taxon>Bacteria</taxon>
        <taxon>Pseudomonadati</taxon>
        <taxon>Pseudomonadota</taxon>
        <taxon>Gammaproteobacteria</taxon>
        <taxon>Vibrionales</taxon>
        <taxon>Vibrionaceae</taxon>
        <taxon>Vibrio</taxon>
    </lineage>
</organism>
<reference evidence="1" key="1">
    <citation type="journal article" date="2015" name="MBio">
        <title>Eco-Evolutionary Dynamics of Episomes among Ecologically Cohesive Bacterial Populations.</title>
        <authorList>
            <person name="Xue H."/>
            <person name="Cordero O.X."/>
            <person name="Camas F.M."/>
            <person name="Trimble W."/>
            <person name="Meyer F."/>
            <person name="Guglielmini J."/>
            <person name="Rocha E.P."/>
            <person name="Polz M.F."/>
        </authorList>
    </citation>
    <scope>NUCLEOTIDE SEQUENCE</scope>
    <source>
        <strain evidence="1">FF_59</strain>
    </source>
</reference>
<proteinExistence type="predicted"/>
<evidence type="ECO:0000313" key="1">
    <source>
        <dbReference type="EMBL" id="AKN39849.1"/>
    </source>
</evidence>
<name>A0A0H4A0X8_9VIBR</name>
<dbReference type="AlphaFoldDB" id="A0A0H4A0X8"/>
<protein>
    <submittedName>
        <fullName evidence="1">Uncharacterized protein</fullName>
    </submittedName>
</protein>
<sequence>MRTSNKRYRKGLTIEQHIERLTQFKFLSKRGVKIMLSGYPAELYDSLLTDWRTYEFNVMTRGGVRREKLWMNYEADSLHWSAYAGVNFTDRLRIKRKAQRWAKNYQALEPKERLAVLAAMMEVE</sequence>
<dbReference type="EMBL" id="KP795670">
    <property type="protein sequence ID" value="AKN39849.1"/>
    <property type="molecule type" value="Genomic_DNA"/>
</dbReference>
<dbReference type="InterPro" id="IPR029063">
    <property type="entry name" value="SAM-dependent_MTases_sf"/>
</dbReference>
<dbReference type="RefSeq" id="WP_017100238.1">
    <property type="nucleotide sequence ID" value="NZ_MDBG01000160.1"/>
</dbReference>
<accession>A0A0H4A0X8</accession>